<dbReference type="Proteomes" id="UP001604336">
    <property type="component" value="Unassembled WGS sequence"/>
</dbReference>
<name>A0ABD1RDE4_9LAMI</name>
<organism evidence="1 2">
    <name type="scientific">Abeliophyllum distichum</name>
    <dbReference type="NCBI Taxonomy" id="126358"/>
    <lineage>
        <taxon>Eukaryota</taxon>
        <taxon>Viridiplantae</taxon>
        <taxon>Streptophyta</taxon>
        <taxon>Embryophyta</taxon>
        <taxon>Tracheophyta</taxon>
        <taxon>Spermatophyta</taxon>
        <taxon>Magnoliopsida</taxon>
        <taxon>eudicotyledons</taxon>
        <taxon>Gunneridae</taxon>
        <taxon>Pentapetalae</taxon>
        <taxon>asterids</taxon>
        <taxon>lamiids</taxon>
        <taxon>Lamiales</taxon>
        <taxon>Oleaceae</taxon>
        <taxon>Forsythieae</taxon>
        <taxon>Abeliophyllum</taxon>
    </lineage>
</organism>
<dbReference type="AlphaFoldDB" id="A0ABD1RDE4"/>
<accession>A0ABD1RDE4</accession>
<evidence type="ECO:0000313" key="1">
    <source>
        <dbReference type="EMBL" id="KAL2486425.1"/>
    </source>
</evidence>
<comment type="caution">
    <text evidence="1">The sequence shown here is derived from an EMBL/GenBank/DDBJ whole genome shotgun (WGS) entry which is preliminary data.</text>
</comment>
<protein>
    <submittedName>
        <fullName evidence="1">Uncharacterized protein</fullName>
    </submittedName>
</protein>
<dbReference type="EMBL" id="JBFOLK010000009">
    <property type="protein sequence ID" value="KAL2486425.1"/>
    <property type="molecule type" value="Genomic_DNA"/>
</dbReference>
<evidence type="ECO:0000313" key="2">
    <source>
        <dbReference type="Proteomes" id="UP001604336"/>
    </source>
</evidence>
<reference evidence="2" key="1">
    <citation type="submission" date="2024-07" db="EMBL/GenBank/DDBJ databases">
        <title>Two chromosome-level genome assemblies of Korean endemic species Abeliophyllum distichum and Forsythia ovata (Oleaceae).</title>
        <authorList>
            <person name="Jang H."/>
        </authorList>
    </citation>
    <scope>NUCLEOTIDE SEQUENCE [LARGE SCALE GENOMIC DNA]</scope>
</reference>
<gene>
    <name evidence="1" type="ORF">Adt_31181</name>
</gene>
<proteinExistence type="predicted"/>
<keyword evidence="2" id="KW-1185">Reference proteome</keyword>
<sequence length="131" mass="15678">MEEHVDDGDFQRFQGIEEENIYNKWLMKKILWAKKKVILIDFPYSEIVNLINSRGWQKVAGKLYLAYPLLVKEFIANFNHAIEELEVDHRYITWVYGKWIKFIPSVIEHYYELTANDIEHVPSELDMTLVT</sequence>